<gene>
    <name evidence="19" type="ORF">DEP91_11800</name>
</gene>
<evidence type="ECO:0000256" key="9">
    <source>
        <dbReference type="ARBA" id="ARBA00023065"/>
    </source>
</evidence>
<feature type="domain" description="TonB-dependent receptor-like beta-barrel" evidence="17">
    <location>
        <begin position="234"/>
        <end position="670"/>
    </location>
</feature>
<evidence type="ECO:0000256" key="1">
    <source>
        <dbReference type="ARBA" id="ARBA00004571"/>
    </source>
</evidence>
<evidence type="ECO:0000256" key="4">
    <source>
        <dbReference type="ARBA" id="ARBA00022452"/>
    </source>
</evidence>
<evidence type="ECO:0000313" key="19">
    <source>
        <dbReference type="EMBL" id="HCB76835.1"/>
    </source>
</evidence>
<feature type="domain" description="TonB-dependent receptor plug" evidence="18">
    <location>
        <begin position="56"/>
        <end position="154"/>
    </location>
</feature>
<comment type="similarity">
    <text evidence="2 14 16">Belongs to the TonB-dependent receptor family.</text>
</comment>
<keyword evidence="5" id="KW-0410">Iron transport</keyword>
<evidence type="ECO:0000256" key="10">
    <source>
        <dbReference type="ARBA" id="ARBA00023077"/>
    </source>
</evidence>
<keyword evidence="12 19" id="KW-0675">Receptor</keyword>
<dbReference type="InterPro" id="IPR037066">
    <property type="entry name" value="Plug_dom_sf"/>
</dbReference>
<feature type="short sequence motif" description="TonB C-terminal box" evidence="15">
    <location>
        <begin position="683"/>
        <end position="700"/>
    </location>
</feature>
<comment type="caution">
    <text evidence="19">The sequence shown here is derived from an EMBL/GenBank/DDBJ whole genome shotgun (WGS) entry which is preliminary data.</text>
</comment>
<evidence type="ECO:0000256" key="8">
    <source>
        <dbReference type="ARBA" id="ARBA00023004"/>
    </source>
</evidence>
<protein>
    <submittedName>
        <fullName evidence="19">TonB-dependent siderophore receptor</fullName>
    </submittedName>
</protein>
<organism evidence="19 20">
    <name type="scientific">Sphingomonas bacterium</name>
    <dbReference type="NCBI Taxonomy" id="1895847"/>
    <lineage>
        <taxon>Bacteria</taxon>
        <taxon>Pseudomonadati</taxon>
        <taxon>Pseudomonadota</taxon>
        <taxon>Alphaproteobacteria</taxon>
        <taxon>Sphingomonadales</taxon>
        <taxon>Sphingomonadaceae</taxon>
        <taxon>Sphingomonas</taxon>
    </lineage>
</organism>
<evidence type="ECO:0000256" key="11">
    <source>
        <dbReference type="ARBA" id="ARBA00023136"/>
    </source>
</evidence>
<evidence type="ECO:0000256" key="13">
    <source>
        <dbReference type="ARBA" id="ARBA00023237"/>
    </source>
</evidence>
<keyword evidence="10 16" id="KW-0798">TonB box</keyword>
<evidence type="ECO:0000256" key="6">
    <source>
        <dbReference type="ARBA" id="ARBA00022692"/>
    </source>
</evidence>
<dbReference type="NCBIfam" id="TIGR01783">
    <property type="entry name" value="TonB-siderophor"/>
    <property type="match status" value="1"/>
</dbReference>
<dbReference type="Pfam" id="PF07715">
    <property type="entry name" value="Plug"/>
    <property type="match status" value="1"/>
</dbReference>
<dbReference type="GO" id="GO:0038023">
    <property type="term" value="F:signaling receptor activity"/>
    <property type="evidence" value="ECO:0007669"/>
    <property type="project" value="InterPro"/>
</dbReference>
<evidence type="ECO:0000256" key="3">
    <source>
        <dbReference type="ARBA" id="ARBA00022448"/>
    </source>
</evidence>
<reference evidence="19 20" key="1">
    <citation type="journal article" date="2018" name="Nat. Biotechnol.">
        <title>A standardized bacterial taxonomy based on genome phylogeny substantially revises the tree of life.</title>
        <authorList>
            <person name="Parks D.H."/>
            <person name="Chuvochina M."/>
            <person name="Waite D.W."/>
            <person name="Rinke C."/>
            <person name="Skarshewski A."/>
            <person name="Chaumeil P.A."/>
            <person name="Hugenholtz P."/>
        </authorList>
    </citation>
    <scope>NUCLEOTIDE SEQUENCE [LARGE SCALE GENOMIC DNA]</scope>
    <source>
        <strain evidence="19">UBA9015</strain>
    </source>
</reference>
<evidence type="ECO:0000259" key="18">
    <source>
        <dbReference type="Pfam" id="PF07715"/>
    </source>
</evidence>
<dbReference type="SUPFAM" id="SSF56935">
    <property type="entry name" value="Porins"/>
    <property type="match status" value="1"/>
</dbReference>
<dbReference type="InterPro" id="IPR000531">
    <property type="entry name" value="Beta-barrel_TonB"/>
</dbReference>
<dbReference type="InterPro" id="IPR010105">
    <property type="entry name" value="TonB_sidphr_rcpt"/>
</dbReference>
<dbReference type="GO" id="GO:0015891">
    <property type="term" value="P:siderophore transport"/>
    <property type="evidence" value="ECO:0007669"/>
    <property type="project" value="InterPro"/>
</dbReference>
<keyword evidence="7" id="KW-0732">Signal</keyword>
<evidence type="ECO:0000313" key="20">
    <source>
        <dbReference type="Proteomes" id="UP000262699"/>
    </source>
</evidence>
<proteinExistence type="inferred from homology"/>
<keyword evidence="6 14" id="KW-0812">Transmembrane</keyword>
<dbReference type="GO" id="GO:0015344">
    <property type="term" value="F:siderophore uptake transmembrane transporter activity"/>
    <property type="evidence" value="ECO:0007669"/>
    <property type="project" value="TreeGrafter"/>
</dbReference>
<keyword evidence="3 14" id="KW-0813">Transport</keyword>
<dbReference type="GO" id="GO:0009279">
    <property type="term" value="C:cell outer membrane"/>
    <property type="evidence" value="ECO:0007669"/>
    <property type="project" value="UniProtKB-SubCell"/>
</dbReference>
<name>A0A3D0WDL5_9SPHN</name>
<dbReference type="PROSITE" id="PS01156">
    <property type="entry name" value="TONB_DEPENDENT_REC_2"/>
    <property type="match status" value="1"/>
</dbReference>
<keyword evidence="8" id="KW-0408">Iron</keyword>
<evidence type="ECO:0000256" key="2">
    <source>
        <dbReference type="ARBA" id="ARBA00009810"/>
    </source>
</evidence>
<evidence type="ECO:0000256" key="12">
    <source>
        <dbReference type="ARBA" id="ARBA00023170"/>
    </source>
</evidence>
<dbReference type="InterPro" id="IPR012910">
    <property type="entry name" value="Plug_dom"/>
</dbReference>
<dbReference type="FunFam" id="2.170.130.10:FF:000010">
    <property type="entry name" value="Ferripyoverdine receptor"/>
    <property type="match status" value="1"/>
</dbReference>
<dbReference type="Gene3D" id="2.40.170.20">
    <property type="entry name" value="TonB-dependent receptor, beta-barrel domain"/>
    <property type="match status" value="1"/>
</dbReference>
<evidence type="ECO:0000259" key="17">
    <source>
        <dbReference type="Pfam" id="PF00593"/>
    </source>
</evidence>
<accession>A0A3D0WDL5</accession>
<sequence length="700" mass="76258">MPAPLLLAALSLAAPIEEDPQTSQEIVVTGVRDQSVDESEYGVRAARSATRLNLSQKDTPQSISVITRAQIDDFQLRDVNTLLNTTTGVNVQQAETDRTYYTARGFEITNFQQDGIGQPFAFGLQNGALDTAAYERVEVLRGANGLLSMTGNPSATINFIRKRPGTELSGSVLLTGGTYDTKRVEGDLTVPLSSDGTVRSRIVGAYQDVGSYLDRYTGKRSVLYGIVEADLTPTTTLSVGYQREDNRTDGGLWGALPLFTAQGNPTDYPRSTSTSAEWTRWNILTQQIFGDLTQDLGGGWSAKASVLRKAIDEDTKLFYVYGNPDEATGDGLFAYPGWFRGPTRELTLDGYITGPLNIGGRKHEVVFGVNHGTANLMQYSSYPPAGAPLPGNSAFDGSIAEPVFPPFTLSADYNTKRTSVYGLVRLNPFDRLKIMLGGNYTWVESSGYSYGVDRVYDEKRALPFAGATFDVTKNVSLYASYSEIFNPQFEIGENFFILPPVKGDNLEAGVKGSWFDNRFYASAAVFRATQNDLAEASIFDTTIGQQLYRLINARSEGIELDVGGQPLPGLNVNGGYTALRLRDPDTGVAVRTYVPRHTARLNVTYTSPSLPAVTVGGAVQYQSEISREQRAATATTPAIRTTQGDYALVDLMARWTISPALSLTANVRNLTNVKYISSLYWEQGFYGAPRTASATLAVKF</sequence>
<dbReference type="InterPro" id="IPR036942">
    <property type="entry name" value="Beta-barrel_TonB_sf"/>
</dbReference>
<keyword evidence="13 14" id="KW-0998">Cell outer membrane</keyword>
<keyword evidence="4 14" id="KW-1134">Transmembrane beta strand</keyword>
<keyword evidence="11 14" id="KW-0472">Membrane</keyword>
<evidence type="ECO:0000256" key="15">
    <source>
        <dbReference type="PROSITE-ProRule" id="PRU10144"/>
    </source>
</evidence>
<dbReference type="Proteomes" id="UP000262699">
    <property type="component" value="Unassembled WGS sequence"/>
</dbReference>
<dbReference type="AlphaFoldDB" id="A0A3D0WDL5"/>
<keyword evidence="9" id="KW-0406">Ion transport</keyword>
<comment type="subcellular location">
    <subcellularLocation>
        <location evidence="1 14">Cell outer membrane</location>
        <topology evidence="1 14">Multi-pass membrane protein</topology>
    </subcellularLocation>
</comment>
<dbReference type="EMBL" id="DOYJ01000330">
    <property type="protein sequence ID" value="HCB76835.1"/>
    <property type="molecule type" value="Genomic_DNA"/>
</dbReference>
<evidence type="ECO:0000256" key="5">
    <source>
        <dbReference type="ARBA" id="ARBA00022496"/>
    </source>
</evidence>
<dbReference type="PANTHER" id="PTHR32552:SF74">
    <property type="entry name" value="HYDROXAMATE SIDEROPHORE RECEPTOR FHUE"/>
    <property type="match status" value="1"/>
</dbReference>
<dbReference type="Gene3D" id="2.170.130.10">
    <property type="entry name" value="TonB-dependent receptor, plug domain"/>
    <property type="match status" value="1"/>
</dbReference>
<dbReference type="Pfam" id="PF00593">
    <property type="entry name" value="TonB_dep_Rec_b-barrel"/>
    <property type="match status" value="1"/>
</dbReference>
<evidence type="ECO:0000256" key="7">
    <source>
        <dbReference type="ARBA" id="ARBA00022729"/>
    </source>
</evidence>
<dbReference type="InterPro" id="IPR010917">
    <property type="entry name" value="TonB_rcpt_CS"/>
</dbReference>
<evidence type="ECO:0000256" key="16">
    <source>
        <dbReference type="RuleBase" id="RU003357"/>
    </source>
</evidence>
<dbReference type="PROSITE" id="PS52016">
    <property type="entry name" value="TONB_DEPENDENT_REC_3"/>
    <property type="match status" value="1"/>
</dbReference>
<evidence type="ECO:0000256" key="14">
    <source>
        <dbReference type="PROSITE-ProRule" id="PRU01360"/>
    </source>
</evidence>
<dbReference type="CDD" id="cd01347">
    <property type="entry name" value="ligand_gated_channel"/>
    <property type="match status" value="1"/>
</dbReference>
<dbReference type="InterPro" id="IPR039426">
    <property type="entry name" value="TonB-dep_rcpt-like"/>
</dbReference>
<dbReference type="PANTHER" id="PTHR32552">
    <property type="entry name" value="FERRICHROME IRON RECEPTOR-RELATED"/>
    <property type="match status" value="1"/>
</dbReference>